<reference evidence="3 4" key="1">
    <citation type="submission" date="2018-10" db="EMBL/GenBank/DDBJ databases">
        <title>Sequencing the genomes of 1000 actinobacteria strains.</title>
        <authorList>
            <person name="Klenk H.-P."/>
        </authorList>
    </citation>
    <scope>NUCLEOTIDE SEQUENCE [LARGE SCALE GENOMIC DNA]</scope>
    <source>
        <strain evidence="3 4">DSM 45175</strain>
    </source>
</reference>
<dbReference type="EMBL" id="RBKT01000001">
    <property type="protein sequence ID" value="RKR92868.1"/>
    <property type="molecule type" value="Genomic_DNA"/>
</dbReference>
<sequence>MEKVGADVVSLPTIKRWENGKIGSPEADKLRAVFRVLGLSVLEIPVLLGLVTREEMDLPPEPVRQFTAQTEELIALVEQGDMSDEEIGALVELLRKRTAKPSAKKANPATKPAPRRQAG</sequence>
<name>A0A495JWA7_9ACTN</name>
<evidence type="ECO:0000313" key="3">
    <source>
        <dbReference type="EMBL" id="RKR92868.1"/>
    </source>
</evidence>
<feature type="domain" description="HTH cro/C1-type" evidence="2">
    <location>
        <begin position="9"/>
        <end position="44"/>
    </location>
</feature>
<dbReference type="Gene3D" id="1.10.260.40">
    <property type="entry name" value="lambda repressor-like DNA-binding domains"/>
    <property type="match status" value="1"/>
</dbReference>
<feature type="region of interest" description="Disordered" evidence="1">
    <location>
        <begin position="98"/>
        <end position="119"/>
    </location>
</feature>
<protein>
    <recommendedName>
        <fullName evidence="2">HTH cro/C1-type domain-containing protein</fullName>
    </recommendedName>
</protein>
<proteinExistence type="predicted"/>
<comment type="caution">
    <text evidence="3">The sequence shown here is derived from an EMBL/GenBank/DDBJ whole genome shotgun (WGS) entry which is preliminary data.</text>
</comment>
<dbReference type="PROSITE" id="PS50943">
    <property type="entry name" value="HTH_CROC1"/>
    <property type="match status" value="1"/>
</dbReference>
<dbReference type="Proteomes" id="UP000277671">
    <property type="component" value="Unassembled WGS sequence"/>
</dbReference>
<organism evidence="3 4">
    <name type="scientific">Micromonospora pisi</name>
    <dbReference type="NCBI Taxonomy" id="589240"/>
    <lineage>
        <taxon>Bacteria</taxon>
        <taxon>Bacillati</taxon>
        <taxon>Actinomycetota</taxon>
        <taxon>Actinomycetes</taxon>
        <taxon>Micromonosporales</taxon>
        <taxon>Micromonosporaceae</taxon>
        <taxon>Micromonospora</taxon>
    </lineage>
</organism>
<dbReference type="InterPro" id="IPR001387">
    <property type="entry name" value="Cro/C1-type_HTH"/>
</dbReference>
<keyword evidence="4" id="KW-1185">Reference proteome</keyword>
<dbReference type="AlphaFoldDB" id="A0A495JWA7"/>
<dbReference type="GO" id="GO:0003677">
    <property type="term" value="F:DNA binding"/>
    <property type="evidence" value="ECO:0007669"/>
    <property type="project" value="InterPro"/>
</dbReference>
<evidence type="ECO:0000313" key="4">
    <source>
        <dbReference type="Proteomes" id="UP000277671"/>
    </source>
</evidence>
<dbReference type="CDD" id="cd00093">
    <property type="entry name" value="HTH_XRE"/>
    <property type="match status" value="1"/>
</dbReference>
<evidence type="ECO:0000256" key="1">
    <source>
        <dbReference type="SAM" id="MobiDB-lite"/>
    </source>
</evidence>
<dbReference type="SUPFAM" id="SSF47413">
    <property type="entry name" value="lambda repressor-like DNA-binding domains"/>
    <property type="match status" value="1"/>
</dbReference>
<gene>
    <name evidence="3" type="ORF">BDK92_7350</name>
</gene>
<dbReference type="InterPro" id="IPR010982">
    <property type="entry name" value="Lambda_DNA-bd_dom_sf"/>
</dbReference>
<evidence type="ECO:0000259" key="2">
    <source>
        <dbReference type="PROSITE" id="PS50943"/>
    </source>
</evidence>
<accession>A0A495JWA7</accession>